<dbReference type="RefSeq" id="WP_148621691.1">
    <property type="nucleotide sequence ID" value="NZ_SDGZ01000003.1"/>
</dbReference>
<keyword evidence="3" id="KW-1185">Reference proteome</keyword>
<feature type="domain" description="Integrase catalytic" evidence="1">
    <location>
        <begin position="162"/>
        <end position="326"/>
    </location>
</feature>
<comment type="caution">
    <text evidence="2">The sequence shown here is derived from an EMBL/GenBank/DDBJ whole genome shotgun (WGS) entry which is preliminary data.</text>
</comment>
<evidence type="ECO:0000313" key="3">
    <source>
        <dbReference type="Proteomes" id="UP000371977"/>
    </source>
</evidence>
<dbReference type="PROSITE" id="PS50994">
    <property type="entry name" value="INTEGRASE"/>
    <property type="match status" value="1"/>
</dbReference>
<dbReference type="InterPro" id="IPR053392">
    <property type="entry name" value="Transposase_IS30-like"/>
</dbReference>
<dbReference type="AlphaFoldDB" id="A0A6C2CCZ5"/>
<dbReference type="OrthoDB" id="2266792at2"/>
<dbReference type="EMBL" id="SDGZ01000003">
    <property type="protein sequence ID" value="TYC51105.1"/>
    <property type="molecule type" value="Genomic_DNA"/>
</dbReference>
<dbReference type="SUPFAM" id="SSF53098">
    <property type="entry name" value="Ribonuclease H-like"/>
    <property type="match status" value="1"/>
</dbReference>
<dbReference type="GO" id="GO:0032196">
    <property type="term" value="P:transposition"/>
    <property type="evidence" value="ECO:0007669"/>
    <property type="project" value="TreeGrafter"/>
</dbReference>
<dbReference type="InterPro" id="IPR051917">
    <property type="entry name" value="Transposase-Integrase"/>
</dbReference>
<dbReference type="Proteomes" id="UP000371977">
    <property type="component" value="Unassembled WGS sequence"/>
</dbReference>
<protein>
    <submittedName>
        <fullName evidence="2">IS30 family transposase</fullName>
    </submittedName>
</protein>
<reference evidence="2 3" key="1">
    <citation type="submission" date="2019-01" db="EMBL/GenBank/DDBJ databases">
        <title>Weissella sp. nov., a novel lactic acid bacterium isolated from animal feces.</title>
        <authorList>
            <person name="Wang L.-T."/>
        </authorList>
    </citation>
    <scope>NUCLEOTIDE SEQUENCE [LARGE SCALE GENOMIC DNA]</scope>
    <source>
        <strain evidence="2 3">8H-2</strain>
    </source>
</reference>
<dbReference type="PANTHER" id="PTHR10948:SF23">
    <property type="entry name" value="TRANSPOSASE INSI FOR INSERTION SEQUENCE ELEMENT IS30A-RELATED"/>
    <property type="match status" value="1"/>
</dbReference>
<gene>
    <name evidence="2" type="ORF">ESZ50_00800</name>
</gene>
<evidence type="ECO:0000259" key="1">
    <source>
        <dbReference type="PROSITE" id="PS50994"/>
    </source>
</evidence>
<organism evidence="2 3">
    <name type="scientific">Weissella muntiaci</name>
    <dbReference type="NCBI Taxonomy" id="2508881"/>
    <lineage>
        <taxon>Bacteria</taxon>
        <taxon>Bacillati</taxon>
        <taxon>Bacillota</taxon>
        <taxon>Bacilli</taxon>
        <taxon>Lactobacillales</taxon>
        <taxon>Lactobacillaceae</taxon>
        <taxon>Weissella</taxon>
    </lineage>
</organism>
<dbReference type="Pfam" id="PF00665">
    <property type="entry name" value="rve"/>
    <property type="match status" value="1"/>
</dbReference>
<evidence type="ECO:0000313" key="2">
    <source>
        <dbReference type="EMBL" id="TYC51105.1"/>
    </source>
</evidence>
<dbReference type="GO" id="GO:0005829">
    <property type="term" value="C:cytosol"/>
    <property type="evidence" value="ECO:0007669"/>
    <property type="project" value="TreeGrafter"/>
</dbReference>
<accession>A0A6C2CCZ5</accession>
<dbReference type="PANTHER" id="PTHR10948">
    <property type="entry name" value="TRANSPOSASE"/>
    <property type="match status" value="1"/>
</dbReference>
<dbReference type="InterPro" id="IPR001584">
    <property type="entry name" value="Integrase_cat-core"/>
</dbReference>
<sequence>MKEYRRLSKRERFLIWSWHYESKPSLSFYEISRRLKLSSSTIYDEVNKNRRRPDVSLKKLPYDPEFADYNAARNRILRRKSKYKASSGNLRKVKKLIVEKGWSIPMIAKRGNISISEPTLYCYAEKGFKAFADYTKKKYRRGKVRFIPAAVKESLMMTQRSIDNRPTRIRRRTEFGHWEMDCVDSRKGVKTSVLVLVERVSRFTVTYIIKNKESGELLNALQKFFKKYGHYTKSITTDRGPEFRNGTVIYDIERRGVDVYFAHPYRPEEKGTIERINRDIRKYYPKGTSFAKITETDLASHTKMINEYPREILDWQTPQVRFMRLKNVTEANIRRKYRNAAIQLA</sequence>
<dbReference type="NCBIfam" id="NF033563">
    <property type="entry name" value="transpos_IS30"/>
    <property type="match status" value="1"/>
</dbReference>
<dbReference type="InterPro" id="IPR036397">
    <property type="entry name" value="RNaseH_sf"/>
</dbReference>
<dbReference type="GO" id="GO:0003676">
    <property type="term" value="F:nucleic acid binding"/>
    <property type="evidence" value="ECO:0007669"/>
    <property type="project" value="InterPro"/>
</dbReference>
<dbReference type="GO" id="GO:0015074">
    <property type="term" value="P:DNA integration"/>
    <property type="evidence" value="ECO:0007669"/>
    <property type="project" value="InterPro"/>
</dbReference>
<dbReference type="GO" id="GO:0004803">
    <property type="term" value="F:transposase activity"/>
    <property type="evidence" value="ECO:0007669"/>
    <property type="project" value="TreeGrafter"/>
</dbReference>
<name>A0A6C2CCZ5_9LACO</name>
<proteinExistence type="predicted"/>
<dbReference type="Gene3D" id="3.30.420.10">
    <property type="entry name" value="Ribonuclease H-like superfamily/Ribonuclease H"/>
    <property type="match status" value="1"/>
</dbReference>
<dbReference type="InterPro" id="IPR012337">
    <property type="entry name" value="RNaseH-like_sf"/>
</dbReference>